<dbReference type="GO" id="GO:0005886">
    <property type="term" value="C:plasma membrane"/>
    <property type="evidence" value="ECO:0007669"/>
    <property type="project" value="UniProtKB-SubCell"/>
</dbReference>
<evidence type="ECO:0000313" key="11">
    <source>
        <dbReference type="EMBL" id="KAD5803418.1"/>
    </source>
</evidence>
<feature type="compositionally biased region" description="Low complexity" evidence="9">
    <location>
        <begin position="207"/>
        <end position="222"/>
    </location>
</feature>
<evidence type="ECO:0000256" key="7">
    <source>
        <dbReference type="ARBA" id="ARBA00024211"/>
    </source>
</evidence>
<dbReference type="InterPro" id="IPR010369">
    <property type="entry name" value="SOK"/>
</dbReference>
<protein>
    <recommendedName>
        <fullName evidence="10">SOSEKI DIX-like domain-containing protein</fullName>
    </recommendedName>
</protein>
<evidence type="ECO:0000256" key="2">
    <source>
        <dbReference type="ARBA" id="ARBA00022473"/>
    </source>
</evidence>
<evidence type="ECO:0000313" key="12">
    <source>
        <dbReference type="Proteomes" id="UP000326396"/>
    </source>
</evidence>
<evidence type="ECO:0000259" key="10">
    <source>
        <dbReference type="Pfam" id="PF06136"/>
    </source>
</evidence>
<proteinExistence type="inferred from homology"/>
<dbReference type="GO" id="GO:0051301">
    <property type="term" value="P:cell division"/>
    <property type="evidence" value="ECO:0007669"/>
    <property type="project" value="UniProtKB-KW"/>
</dbReference>
<evidence type="ECO:0000256" key="3">
    <source>
        <dbReference type="ARBA" id="ARBA00022475"/>
    </source>
</evidence>
<keyword evidence="2" id="KW-0217">Developmental protein</keyword>
<dbReference type="EMBL" id="SZYD01000007">
    <property type="protein sequence ID" value="KAD5803418.1"/>
    <property type="molecule type" value="Genomic_DNA"/>
</dbReference>
<dbReference type="Pfam" id="PF06136">
    <property type="entry name" value="SOK"/>
    <property type="match status" value="1"/>
</dbReference>
<feature type="domain" description="SOSEKI DIX-like" evidence="10">
    <location>
        <begin position="20"/>
        <end position="108"/>
    </location>
</feature>
<evidence type="ECO:0000256" key="1">
    <source>
        <dbReference type="ARBA" id="ARBA00004413"/>
    </source>
</evidence>
<dbReference type="PANTHER" id="PTHR31083:SF28">
    <property type="entry name" value="PROTEIN UPSTREAM OF FLC"/>
    <property type="match status" value="1"/>
</dbReference>
<keyword evidence="4" id="KW-0132">Cell division</keyword>
<evidence type="ECO:0000256" key="8">
    <source>
        <dbReference type="ARBA" id="ARBA00046534"/>
    </source>
</evidence>
<dbReference type="PIRSF" id="PIRSF031043">
    <property type="entry name" value="UCP031043"/>
    <property type="match status" value="1"/>
</dbReference>
<dbReference type="GO" id="GO:0051302">
    <property type="term" value="P:regulation of cell division"/>
    <property type="evidence" value="ECO:0007669"/>
    <property type="project" value="UniProtKB-ARBA"/>
</dbReference>
<gene>
    <name evidence="11" type="ORF">E3N88_14778</name>
</gene>
<comment type="similarity">
    <text evidence="7">Belongs to the SOSEKI family.</text>
</comment>
<feature type="region of interest" description="Disordered" evidence="9">
    <location>
        <begin position="179"/>
        <end position="222"/>
    </location>
</feature>
<dbReference type="AlphaFoldDB" id="A0A5N6P3U4"/>
<feature type="compositionally biased region" description="Basic and acidic residues" evidence="9">
    <location>
        <begin position="238"/>
        <end position="255"/>
    </location>
</feature>
<keyword evidence="12" id="KW-1185">Reference proteome</keyword>
<dbReference type="PANTHER" id="PTHR31083">
    <property type="entry name" value="UPSTREAM OF FLC PROTEIN (DUF966)"/>
    <property type="match status" value="1"/>
</dbReference>
<keyword evidence="3" id="KW-1003">Cell membrane</keyword>
<dbReference type="OrthoDB" id="1280899at2759"/>
<evidence type="ECO:0000256" key="4">
    <source>
        <dbReference type="ARBA" id="ARBA00022618"/>
    </source>
</evidence>
<dbReference type="GO" id="GO:0090708">
    <property type="term" value="P:specification of plant organ axis polarity"/>
    <property type="evidence" value="ECO:0007669"/>
    <property type="project" value="UniProtKB-ARBA"/>
</dbReference>
<dbReference type="GO" id="GO:0051258">
    <property type="term" value="P:protein polymerization"/>
    <property type="evidence" value="ECO:0007669"/>
    <property type="project" value="UniProtKB-ARBA"/>
</dbReference>
<keyword evidence="5" id="KW-0472">Membrane</keyword>
<evidence type="ECO:0000256" key="6">
    <source>
        <dbReference type="ARBA" id="ARBA00023306"/>
    </source>
</evidence>
<keyword evidence="6" id="KW-0131">Cell cycle</keyword>
<organism evidence="11 12">
    <name type="scientific">Mikania micrantha</name>
    <name type="common">bitter vine</name>
    <dbReference type="NCBI Taxonomy" id="192012"/>
    <lineage>
        <taxon>Eukaryota</taxon>
        <taxon>Viridiplantae</taxon>
        <taxon>Streptophyta</taxon>
        <taxon>Embryophyta</taxon>
        <taxon>Tracheophyta</taxon>
        <taxon>Spermatophyta</taxon>
        <taxon>Magnoliopsida</taxon>
        <taxon>eudicotyledons</taxon>
        <taxon>Gunneridae</taxon>
        <taxon>Pentapetalae</taxon>
        <taxon>asterids</taxon>
        <taxon>campanulids</taxon>
        <taxon>Asterales</taxon>
        <taxon>Asteraceae</taxon>
        <taxon>Asteroideae</taxon>
        <taxon>Heliantheae alliance</taxon>
        <taxon>Eupatorieae</taxon>
        <taxon>Mikania</taxon>
    </lineage>
</organism>
<evidence type="ECO:0000256" key="9">
    <source>
        <dbReference type="SAM" id="MobiDB-lite"/>
    </source>
</evidence>
<accession>A0A5N6P3U4</accession>
<reference evidence="11 12" key="1">
    <citation type="submission" date="2019-05" db="EMBL/GenBank/DDBJ databases">
        <title>Mikania micrantha, genome provides insights into the molecular mechanism of rapid growth.</title>
        <authorList>
            <person name="Liu B."/>
        </authorList>
    </citation>
    <scope>NUCLEOTIDE SEQUENCE [LARGE SCALE GENOMIC DNA]</scope>
    <source>
        <strain evidence="11">NLD-2019</strain>
        <tissue evidence="11">Leaf</tissue>
    </source>
</reference>
<sequence length="442" mass="50072">MHQQREAEMEKIRQQNRRKVPVLYYLCRNRQLEHPHFIEVPIVSPDGLYLRDVIEKFDSLRGKGMASMYSWSCKRSYKNAFVWNDLCEDDLVVPAHENEYILKGSELVVEHNSGRFGPARSIKSQSLEQLNEPPSSITQDVYSSSSKMIGKKIKTSQEDENCDNLTRYKIYKSTHGIADASTQTDEHVKVQETSRRSFLIDDGPVESTTTNSPPSSSGACSSAYKTDTLESLMKADNSDFKTSEKHQEEEEKQEQYEVSPNTKIRALLQLIFCGSISFQDHNFNQALSCRSRSSSKLSSQLLPSSSVMLGELDYLSEKPRFMGMQLGDKQYFSGSLVETKTLKNEEISNLKRSSSYGANRMNKLDSTLTRTKCIPRSIMGSLSKHSRSTSMRFCEDSNSCVLSPCISNNGSKRMSVDCLPKKPSKMESFGDNKENMIKIDES</sequence>
<feature type="region of interest" description="Disordered" evidence="9">
    <location>
        <begin position="238"/>
        <end position="258"/>
    </location>
</feature>
<comment type="subunit">
    <text evidence="8">Homodimer. Forms long polymer filaments with other SOKs proteins polymers (e.g. SOK1, SOK2, SOK3 and SOK4) crucial for polar localization and biological activity. Binds to ANGUSTIFOLIA (AN).</text>
</comment>
<comment type="subcellular location">
    <subcellularLocation>
        <location evidence="1">Cell membrane</location>
        <topology evidence="1">Peripheral membrane protein</topology>
        <orientation evidence="1">Cytoplasmic side</orientation>
    </subcellularLocation>
</comment>
<dbReference type="InterPro" id="IPR021182">
    <property type="entry name" value="SOK_magnoliopsida"/>
</dbReference>
<name>A0A5N6P3U4_9ASTR</name>
<dbReference type="GO" id="GO:2000067">
    <property type="term" value="P:regulation of root morphogenesis"/>
    <property type="evidence" value="ECO:0007669"/>
    <property type="project" value="UniProtKB-ARBA"/>
</dbReference>
<dbReference type="InterPro" id="IPR048351">
    <property type="entry name" value="SOK_DIX"/>
</dbReference>
<dbReference type="Proteomes" id="UP000326396">
    <property type="component" value="Linkage Group LG15"/>
</dbReference>
<evidence type="ECO:0000256" key="5">
    <source>
        <dbReference type="ARBA" id="ARBA00023136"/>
    </source>
</evidence>
<feature type="compositionally biased region" description="Basic and acidic residues" evidence="9">
    <location>
        <begin position="184"/>
        <end position="199"/>
    </location>
</feature>
<comment type="caution">
    <text evidence="11">The sequence shown here is derived from an EMBL/GenBank/DDBJ whole genome shotgun (WGS) entry which is preliminary data.</text>
</comment>